<protein>
    <recommendedName>
        <fullName evidence="4">Phage protein Gp138 N-terminal domain-containing protein</fullName>
    </recommendedName>
</protein>
<feature type="region of interest" description="Disordered" evidence="1">
    <location>
        <begin position="219"/>
        <end position="238"/>
    </location>
</feature>
<keyword evidence="3" id="KW-1185">Reference proteome</keyword>
<gene>
    <name evidence="2" type="ORF">PL78_00230</name>
</gene>
<dbReference type="Proteomes" id="UP000266744">
    <property type="component" value="Chromosome"/>
</dbReference>
<reference evidence="3" key="1">
    <citation type="journal article" date="2016" name="Toxins">
        <title>The Draft Genome Sequence of the Yersinia entomophaga Entomopathogenic Type Strain MH96T.</title>
        <authorList>
            <person name="Hurst M.R."/>
            <person name="Beattie A."/>
            <person name="Altermann E."/>
            <person name="Moraga R.M."/>
            <person name="Harper L.A."/>
            <person name="Calder J."/>
            <person name="Laugraud A."/>
        </authorList>
    </citation>
    <scope>NUCLEOTIDE SEQUENCE [LARGE SCALE GENOMIC DNA]</scope>
    <source>
        <strain evidence="3">MH96</strain>
    </source>
</reference>
<evidence type="ECO:0000313" key="2">
    <source>
        <dbReference type="EMBL" id="ANI28267.1"/>
    </source>
</evidence>
<accession>A0ABN4PS60</accession>
<name>A0ABN4PS60_YERET</name>
<dbReference type="EMBL" id="CP010029">
    <property type="protein sequence ID" value="ANI28267.1"/>
    <property type="molecule type" value="Genomic_DNA"/>
</dbReference>
<proteinExistence type="predicted"/>
<evidence type="ECO:0000313" key="3">
    <source>
        <dbReference type="Proteomes" id="UP000266744"/>
    </source>
</evidence>
<sequence>MNVSNKLNFNRNITQFAENKISEAMESAGKVLPVTVISQSGKMVTVSFNLTNIPYTLPQVTIPIFGPQYIRYPMQSGDKGIVIPADTYLGGVSGQGGGTADLTPPANLSALVFLPISNTEWDSVDGQVLTLYGPEGVTIRDGGSNTTFLLTPESITIATPTQFKVTVGSTVLTLTNGMWSLSGEAGKLEDATASTSPAIMHEGWAGLVAWCNSHVHTNGNGGSNTGSTTTPFNGNITE</sequence>
<evidence type="ECO:0008006" key="4">
    <source>
        <dbReference type="Google" id="ProtNLM"/>
    </source>
</evidence>
<evidence type="ECO:0000256" key="1">
    <source>
        <dbReference type="SAM" id="MobiDB-lite"/>
    </source>
</evidence>
<dbReference type="RefSeq" id="WP_064512177.1">
    <property type="nucleotide sequence ID" value="NZ_CP010029.1"/>
</dbReference>
<feature type="compositionally biased region" description="Low complexity" evidence="1">
    <location>
        <begin position="225"/>
        <end position="238"/>
    </location>
</feature>
<organism evidence="2 3">
    <name type="scientific">Yersinia entomophaga</name>
    <dbReference type="NCBI Taxonomy" id="935293"/>
    <lineage>
        <taxon>Bacteria</taxon>
        <taxon>Pseudomonadati</taxon>
        <taxon>Pseudomonadota</taxon>
        <taxon>Gammaproteobacteria</taxon>
        <taxon>Enterobacterales</taxon>
        <taxon>Yersiniaceae</taxon>
        <taxon>Yersinia</taxon>
    </lineage>
</organism>